<feature type="transmembrane region" description="Helical" evidence="1">
    <location>
        <begin position="183"/>
        <end position="207"/>
    </location>
</feature>
<feature type="transmembrane region" description="Helical" evidence="1">
    <location>
        <begin position="388"/>
        <end position="406"/>
    </location>
</feature>
<keyword evidence="1" id="KW-1133">Transmembrane helix</keyword>
<feature type="transmembrane region" description="Helical" evidence="1">
    <location>
        <begin position="301"/>
        <end position="319"/>
    </location>
</feature>
<sequence length="461" mass="51435">MIAQTISTRSTRLKFLVVILATVLAFGATIFYGTFGAVLAGVVFLIWFFSSRLTIGWYILVALSPFIGWQIYLEHYFRGSPFFAGWNAPPVEFWAILMLLAFALDYVRQLFDGAQPRLIFPRAKYFLLFGASAFLSLINIPASERLAGVKFIAHFFLFTYFAYVFLGANIVKSKIVWENSLKILVGVGIFGAATGAWSLFIGAWNVGGLERAVPLPIGGIWPLGDQHILLAEFLLIALISAWYFYLTRKTFLTGLLTLFIGVVGLLTWSRSFWLAIIITGAVVGFQYRAKINWAGIAQKFLPLLIILLFVVGYWFYFMYSADMVIGSSNSARASGAEFAWELARTYPLIGAGVGSFVPRLSEIYYYRIDFGDAVDALGWPQKILAEQGFLGFGIFVGLIASVLYSLRSAFLATGSRANRIIYFSAFCLFLAPLIFEMFTTNYYSARLWVPLALALAVIDDL</sequence>
<feature type="transmembrane region" description="Helical" evidence="1">
    <location>
        <begin position="55"/>
        <end position="73"/>
    </location>
</feature>
<feature type="transmembrane region" description="Helical" evidence="1">
    <location>
        <begin position="152"/>
        <end position="171"/>
    </location>
</feature>
<feature type="transmembrane region" description="Helical" evidence="1">
    <location>
        <begin position="93"/>
        <end position="111"/>
    </location>
</feature>
<keyword evidence="1" id="KW-0472">Membrane</keyword>
<evidence type="ECO:0000256" key="1">
    <source>
        <dbReference type="SAM" id="Phobius"/>
    </source>
</evidence>
<evidence type="ECO:0000313" key="2">
    <source>
        <dbReference type="EMBL" id="OGH88284.1"/>
    </source>
</evidence>
<dbReference type="PANTHER" id="PTHR37422">
    <property type="entry name" value="TEICHURONIC ACID BIOSYNTHESIS PROTEIN TUAE"/>
    <property type="match status" value="1"/>
</dbReference>
<dbReference type="PANTHER" id="PTHR37422:SF13">
    <property type="entry name" value="LIPOPOLYSACCHARIDE BIOSYNTHESIS PROTEIN PA4999-RELATED"/>
    <property type="match status" value="1"/>
</dbReference>
<proteinExistence type="predicted"/>
<dbReference type="AlphaFoldDB" id="A0A1F6NXA6"/>
<gene>
    <name evidence="2" type="ORF">A3J93_02070</name>
</gene>
<reference evidence="2 3" key="1">
    <citation type="journal article" date="2016" name="Nat. Commun.">
        <title>Thousands of microbial genomes shed light on interconnected biogeochemical processes in an aquifer system.</title>
        <authorList>
            <person name="Anantharaman K."/>
            <person name="Brown C.T."/>
            <person name="Hug L.A."/>
            <person name="Sharon I."/>
            <person name="Castelle C.J."/>
            <person name="Probst A.J."/>
            <person name="Thomas B.C."/>
            <person name="Singh A."/>
            <person name="Wilkins M.J."/>
            <person name="Karaoz U."/>
            <person name="Brodie E.L."/>
            <person name="Williams K.H."/>
            <person name="Hubbard S.S."/>
            <person name="Banfield J.F."/>
        </authorList>
    </citation>
    <scope>NUCLEOTIDE SEQUENCE [LARGE SCALE GENOMIC DNA]</scope>
</reference>
<name>A0A1F6NXA6_9BACT</name>
<comment type="caution">
    <text evidence="2">The sequence shown here is derived from an EMBL/GenBank/DDBJ whole genome shotgun (WGS) entry which is preliminary data.</text>
</comment>
<evidence type="ECO:0000313" key="3">
    <source>
        <dbReference type="Proteomes" id="UP000177907"/>
    </source>
</evidence>
<dbReference type="EMBL" id="MFQZ01000004">
    <property type="protein sequence ID" value="OGH88284.1"/>
    <property type="molecule type" value="Genomic_DNA"/>
</dbReference>
<feature type="transmembrane region" description="Helical" evidence="1">
    <location>
        <begin position="15"/>
        <end position="48"/>
    </location>
</feature>
<keyword evidence="1" id="KW-0812">Transmembrane</keyword>
<dbReference type="Proteomes" id="UP000177907">
    <property type="component" value="Unassembled WGS sequence"/>
</dbReference>
<feature type="transmembrane region" description="Helical" evidence="1">
    <location>
        <begin position="418"/>
        <end position="435"/>
    </location>
</feature>
<dbReference type="STRING" id="1798704.A3J93_02070"/>
<protein>
    <recommendedName>
        <fullName evidence="4">O-antigen polymerase</fullName>
    </recommendedName>
</protein>
<accession>A0A1F6NXA6</accession>
<feature type="transmembrane region" description="Helical" evidence="1">
    <location>
        <begin position="250"/>
        <end position="266"/>
    </location>
</feature>
<dbReference type="InterPro" id="IPR051533">
    <property type="entry name" value="WaaL-like"/>
</dbReference>
<feature type="transmembrane region" description="Helical" evidence="1">
    <location>
        <begin position="272"/>
        <end position="289"/>
    </location>
</feature>
<evidence type="ECO:0008006" key="4">
    <source>
        <dbReference type="Google" id="ProtNLM"/>
    </source>
</evidence>
<feature type="transmembrane region" description="Helical" evidence="1">
    <location>
        <begin position="227"/>
        <end position="245"/>
    </location>
</feature>
<feature type="transmembrane region" description="Helical" evidence="1">
    <location>
        <begin position="123"/>
        <end position="140"/>
    </location>
</feature>
<organism evidence="2 3">
    <name type="scientific">Candidatus Magasanikbacteria bacterium RIFOXYC2_FULL_42_28</name>
    <dbReference type="NCBI Taxonomy" id="1798704"/>
    <lineage>
        <taxon>Bacteria</taxon>
        <taxon>Candidatus Magasanikiibacteriota</taxon>
    </lineage>
</organism>